<dbReference type="EMBL" id="BMSV01000005">
    <property type="protein sequence ID" value="GGQ07380.1"/>
    <property type="molecule type" value="Genomic_DNA"/>
</dbReference>
<keyword evidence="2" id="KW-1133">Transmembrane helix</keyword>
<evidence type="ECO:0000256" key="1">
    <source>
        <dbReference type="SAM" id="MobiDB-lite"/>
    </source>
</evidence>
<reference evidence="3" key="1">
    <citation type="journal article" date="2014" name="Int. J. Syst. Evol. Microbiol.">
        <title>Complete genome sequence of Corynebacterium casei LMG S-19264T (=DSM 44701T), isolated from a smear-ripened cheese.</title>
        <authorList>
            <consortium name="US DOE Joint Genome Institute (JGI-PGF)"/>
            <person name="Walter F."/>
            <person name="Albersmeier A."/>
            <person name="Kalinowski J."/>
            <person name="Ruckert C."/>
        </authorList>
    </citation>
    <scope>NUCLEOTIDE SEQUENCE</scope>
    <source>
        <strain evidence="3">JCM 4335</strain>
    </source>
</reference>
<feature type="transmembrane region" description="Helical" evidence="2">
    <location>
        <begin position="97"/>
        <end position="118"/>
    </location>
</feature>
<evidence type="ECO:0008006" key="5">
    <source>
        <dbReference type="Google" id="ProtNLM"/>
    </source>
</evidence>
<feature type="region of interest" description="Disordered" evidence="1">
    <location>
        <begin position="1"/>
        <end position="23"/>
    </location>
</feature>
<evidence type="ECO:0000313" key="4">
    <source>
        <dbReference type="Proteomes" id="UP000654123"/>
    </source>
</evidence>
<reference evidence="3" key="2">
    <citation type="submission" date="2020-09" db="EMBL/GenBank/DDBJ databases">
        <authorList>
            <person name="Sun Q."/>
            <person name="Ohkuma M."/>
        </authorList>
    </citation>
    <scope>NUCLEOTIDE SEQUENCE</scope>
    <source>
        <strain evidence="3">JCM 4335</strain>
    </source>
</reference>
<accession>A0A918B1V9</accession>
<gene>
    <name evidence="3" type="ORF">GCM10010249_27050</name>
</gene>
<feature type="transmembrane region" description="Helical" evidence="2">
    <location>
        <begin position="73"/>
        <end position="91"/>
    </location>
</feature>
<protein>
    <recommendedName>
        <fullName evidence="5">Phage holin family protein</fullName>
    </recommendedName>
</protein>
<organism evidence="3 4">
    <name type="scientific">Streptomyces roseolilacinus</name>
    <dbReference type="NCBI Taxonomy" id="66904"/>
    <lineage>
        <taxon>Bacteria</taxon>
        <taxon>Bacillati</taxon>
        <taxon>Actinomycetota</taxon>
        <taxon>Actinomycetes</taxon>
        <taxon>Kitasatosporales</taxon>
        <taxon>Streptomycetaceae</taxon>
        <taxon>Streptomyces</taxon>
    </lineage>
</organism>
<comment type="caution">
    <text evidence="3">The sequence shown here is derived from an EMBL/GenBank/DDBJ whole genome shotgun (WGS) entry which is preliminary data.</text>
</comment>
<keyword evidence="2" id="KW-0472">Membrane</keyword>
<dbReference type="Pfam" id="PF07332">
    <property type="entry name" value="Phage_holin_3_6"/>
    <property type="match status" value="1"/>
</dbReference>
<dbReference type="RefSeq" id="WP_189533372.1">
    <property type="nucleotide sequence ID" value="NZ_BMSV01000005.1"/>
</dbReference>
<keyword evidence="2" id="KW-0812">Transmembrane</keyword>
<keyword evidence="4" id="KW-1185">Reference proteome</keyword>
<name>A0A918B1V9_9ACTN</name>
<dbReference type="InterPro" id="IPR009937">
    <property type="entry name" value="Phage_holin_3_6"/>
</dbReference>
<evidence type="ECO:0000256" key="2">
    <source>
        <dbReference type="SAM" id="Phobius"/>
    </source>
</evidence>
<evidence type="ECO:0000313" key="3">
    <source>
        <dbReference type="EMBL" id="GGQ07380.1"/>
    </source>
</evidence>
<proteinExistence type="predicted"/>
<sequence length="148" mass="15792">MATISSRARSGAHTPASEEVRSVRDRSAGELLAAVTADVQHLFRQEVRLAKAEIQEEAAKAGKAAGMFGGAGFAGYMVALFLSLAAVFGLANVMDAGWAALIVTAVWAVIAAVLFVLGRSRMREVSPKPERTIETLKEDAQWARHPTK</sequence>
<dbReference type="AlphaFoldDB" id="A0A918B1V9"/>
<dbReference type="Proteomes" id="UP000654123">
    <property type="component" value="Unassembled WGS sequence"/>
</dbReference>